<dbReference type="InterPro" id="IPR006616">
    <property type="entry name" value="DM9_repeat"/>
</dbReference>
<proteinExistence type="predicted"/>
<evidence type="ECO:0000313" key="2">
    <source>
        <dbReference type="Proteomes" id="UP001162162"/>
    </source>
</evidence>
<keyword evidence="2" id="KW-1185">Reference proteome</keyword>
<dbReference type="SMART" id="SM00696">
    <property type="entry name" value="DM9"/>
    <property type="match status" value="2"/>
</dbReference>
<dbReference type="EMBL" id="JAPWTK010000068">
    <property type="protein sequence ID" value="KAJ8952532.1"/>
    <property type="molecule type" value="Genomic_DNA"/>
</dbReference>
<evidence type="ECO:0000313" key="1">
    <source>
        <dbReference type="EMBL" id="KAJ8952532.1"/>
    </source>
</evidence>
<protein>
    <submittedName>
        <fullName evidence="1">Uncharacterized protein</fullName>
    </submittedName>
</protein>
<name>A0AAV8YPD3_9CUCU</name>
<reference evidence="1" key="1">
    <citation type="journal article" date="2023" name="Insect Mol. Biol.">
        <title>Genome sequencing provides insights into the evolution of gene families encoding plant cell wall-degrading enzymes in longhorned beetles.</title>
        <authorList>
            <person name="Shin N.R."/>
            <person name="Okamura Y."/>
            <person name="Kirsch R."/>
            <person name="Pauchet Y."/>
        </authorList>
    </citation>
    <scope>NUCLEOTIDE SEQUENCE</scope>
    <source>
        <strain evidence="1">AMC_N1</strain>
    </source>
</reference>
<dbReference type="Proteomes" id="UP001162162">
    <property type="component" value="Unassembled WGS sequence"/>
</dbReference>
<dbReference type="AlphaFoldDB" id="A0AAV8YPD3"/>
<dbReference type="Pfam" id="PF11901">
    <property type="entry name" value="DM9"/>
    <property type="match status" value="1"/>
</dbReference>
<accession>A0AAV8YPD3</accession>
<sequence>MFGGKGDISTTAAAYCWKSVGVSKIPKIGFRGGTDVEGNPIYVGRVDHVGDVLPGSIFLNKKIACASHSGRQYCKDKFEVLCCNKPCFEWVPSHAGEILPNMVVGGKTNVGESLYVGRVHHRATQTVGKIHPSHKVCYIPFAGEEIMYQRYEALIYKP</sequence>
<comment type="caution">
    <text evidence="1">The sequence shown here is derived from an EMBL/GenBank/DDBJ whole genome shotgun (WGS) entry which is preliminary data.</text>
</comment>
<dbReference type="PANTHER" id="PTHR31649">
    <property type="entry name" value="AGAP009604-PA"/>
    <property type="match status" value="1"/>
</dbReference>
<gene>
    <name evidence="1" type="ORF">NQ318_003328</name>
</gene>
<organism evidence="1 2">
    <name type="scientific">Aromia moschata</name>
    <dbReference type="NCBI Taxonomy" id="1265417"/>
    <lineage>
        <taxon>Eukaryota</taxon>
        <taxon>Metazoa</taxon>
        <taxon>Ecdysozoa</taxon>
        <taxon>Arthropoda</taxon>
        <taxon>Hexapoda</taxon>
        <taxon>Insecta</taxon>
        <taxon>Pterygota</taxon>
        <taxon>Neoptera</taxon>
        <taxon>Endopterygota</taxon>
        <taxon>Coleoptera</taxon>
        <taxon>Polyphaga</taxon>
        <taxon>Cucujiformia</taxon>
        <taxon>Chrysomeloidea</taxon>
        <taxon>Cerambycidae</taxon>
        <taxon>Cerambycinae</taxon>
        <taxon>Callichromatini</taxon>
        <taxon>Aromia</taxon>
    </lineage>
</organism>
<dbReference type="PANTHER" id="PTHR31649:SF1">
    <property type="entry name" value="FARNESOIC ACID O-METHYL TRANSFERASE DOMAIN-CONTAINING PROTEIN"/>
    <property type="match status" value="1"/>
</dbReference>